<accession>A0A9N9GXL4</accession>
<evidence type="ECO:0000256" key="1">
    <source>
        <dbReference type="ARBA" id="ARBA00022723"/>
    </source>
</evidence>
<keyword evidence="6" id="KW-1185">Reference proteome</keyword>
<dbReference type="AlphaFoldDB" id="A0A9N9GXL4"/>
<name>A0A9N9GXL4_9GLOM</name>
<dbReference type="OrthoDB" id="341421at2759"/>
<protein>
    <submittedName>
        <fullName evidence="5">1133_t:CDS:1</fullName>
    </submittedName>
</protein>
<feature type="domain" description="MYND-type" evidence="4">
    <location>
        <begin position="417"/>
        <end position="445"/>
    </location>
</feature>
<sequence length="448" mass="52223">MEALLRQFFNIQGDGRVVIHNLNALATCDSVNGGDGGEDKQGVDDIITNDNIDDDLRERLIFFTNQFTIFPTGRQLTSHYNVHTATCNPIKKRWLFASRSGPRYSDNPKMVSILALKKWAVEAANEKSDFNFLPSKHLLEHPHPPLHPCQEFLDVEFWTRNCQMKTIDTGRYKSFSLPETVSFRISPVLEGEYVFKNIIDFVGAAVTILSNRYESEPTFPVYATFLPIDLMEAITKREIIKYITKLPESYRCPAEKVDGIEEELRRLKQFRNKKISDIAKRDPETIQRFVTIYKEFKQTLHEIRVADPPFIICFSMVDWEFTVIWLRQREHPGILKYLPGFSRRPSISPKTFLWPRYDHMKETWVPKIICNNPTCYQSQGESTDPQIMETFRDYRHRFIKRRQDGTLGVVPEVTYNLKLCSRCKKARYCGVLCQKADLKRHKVVCSDS</sequence>
<dbReference type="EMBL" id="CAJVPL010003513">
    <property type="protein sequence ID" value="CAG8634100.1"/>
    <property type="molecule type" value="Genomic_DNA"/>
</dbReference>
<comment type="caution">
    <text evidence="5">The sequence shown here is derived from an EMBL/GenBank/DDBJ whole genome shotgun (WGS) entry which is preliminary data.</text>
</comment>
<evidence type="ECO:0000313" key="6">
    <source>
        <dbReference type="Proteomes" id="UP000789831"/>
    </source>
</evidence>
<dbReference type="Proteomes" id="UP000789831">
    <property type="component" value="Unassembled WGS sequence"/>
</dbReference>
<keyword evidence="3" id="KW-0862">Zinc</keyword>
<dbReference type="GO" id="GO:0008270">
    <property type="term" value="F:zinc ion binding"/>
    <property type="evidence" value="ECO:0007669"/>
    <property type="project" value="UniProtKB-KW"/>
</dbReference>
<evidence type="ECO:0000313" key="5">
    <source>
        <dbReference type="EMBL" id="CAG8634100.1"/>
    </source>
</evidence>
<evidence type="ECO:0000259" key="4">
    <source>
        <dbReference type="Pfam" id="PF01753"/>
    </source>
</evidence>
<dbReference type="InterPro" id="IPR002893">
    <property type="entry name" value="Znf_MYND"/>
</dbReference>
<evidence type="ECO:0000256" key="2">
    <source>
        <dbReference type="ARBA" id="ARBA00022771"/>
    </source>
</evidence>
<dbReference type="SUPFAM" id="SSF144232">
    <property type="entry name" value="HIT/MYND zinc finger-like"/>
    <property type="match status" value="1"/>
</dbReference>
<keyword evidence="1" id="KW-0479">Metal-binding</keyword>
<proteinExistence type="predicted"/>
<organism evidence="5 6">
    <name type="scientific">Ambispora gerdemannii</name>
    <dbReference type="NCBI Taxonomy" id="144530"/>
    <lineage>
        <taxon>Eukaryota</taxon>
        <taxon>Fungi</taxon>
        <taxon>Fungi incertae sedis</taxon>
        <taxon>Mucoromycota</taxon>
        <taxon>Glomeromycotina</taxon>
        <taxon>Glomeromycetes</taxon>
        <taxon>Archaeosporales</taxon>
        <taxon>Ambisporaceae</taxon>
        <taxon>Ambispora</taxon>
    </lineage>
</organism>
<dbReference type="Pfam" id="PF01753">
    <property type="entry name" value="zf-MYND"/>
    <property type="match status" value="1"/>
</dbReference>
<evidence type="ECO:0000256" key="3">
    <source>
        <dbReference type="ARBA" id="ARBA00022833"/>
    </source>
</evidence>
<dbReference type="Gene3D" id="6.10.140.2220">
    <property type="match status" value="1"/>
</dbReference>
<gene>
    <name evidence="5" type="ORF">AGERDE_LOCUS10665</name>
</gene>
<keyword evidence="2" id="KW-0863">Zinc-finger</keyword>
<reference evidence="5" key="1">
    <citation type="submission" date="2021-06" db="EMBL/GenBank/DDBJ databases">
        <authorList>
            <person name="Kallberg Y."/>
            <person name="Tangrot J."/>
            <person name="Rosling A."/>
        </authorList>
    </citation>
    <scope>NUCLEOTIDE SEQUENCE</scope>
    <source>
        <strain evidence="5">MT106</strain>
    </source>
</reference>